<reference evidence="9 10" key="1">
    <citation type="submission" date="2018-08" db="EMBL/GenBank/DDBJ databases">
        <title>A genome reference for cultivated species of the human gut microbiota.</title>
        <authorList>
            <person name="Zou Y."/>
            <person name="Xue W."/>
            <person name="Luo G."/>
        </authorList>
    </citation>
    <scope>NUCLEOTIDE SEQUENCE [LARGE SCALE GENOMIC DNA]</scope>
    <source>
        <strain evidence="7 9">AF14-6AC</strain>
        <strain evidence="8 10">OF03-11</strain>
    </source>
</reference>
<evidence type="ECO:0000313" key="8">
    <source>
        <dbReference type="EMBL" id="RGY07713.1"/>
    </source>
</evidence>
<dbReference type="Proteomes" id="UP000284434">
    <property type="component" value="Unassembled WGS sequence"/>
</dbReference>
<dbReference type="EMBL" id="QSCO01000007">
    <property type="protein sequence ID" value="RGY07713.1"/>
    <property type="molecule type" value="Genomic_DNA"/>
</dbReference>
<dbReference type="SUPFAM" id="SSF53850">
    <property type="entry name" value="Periplasmic binding protein-like II"/>
    <property type="match status" value="1"/>
</dbReference>
<protein>
    <submittedName>
        <fullName evidence="8">Lytic transglycosylase F</fullName>
    </submittedName>
    <submittedName>
        <fullName evidence="6">Transporter substrate-binding domain-containing protein</fullName>
    </submittedName>
</protein>
<dbReference type="CDD" id="cd13403">
    <property type="entry name" value="MLTF-like"/>
    <property type="match status" value="1"/>
</dbReference>
<evidence type="ECO:0000313" key="9">
    <source>
        <dbReference type="Proteomes" id="UP000283426"/>
    </source>
</evidence>
<dbReference type="EMBL" id="QRYW01000002">
    <property type="protein sequence ID" value="RGV30311.1"/>
    <property type="molecule type" value="Genomic_DNA"/>
</dbReference>
<gene>
    <name evidence="7" type="ORF">DWW24_01150</name>
    <name evidence="8" type="ORF">DXA53_06275</name>
    <name evidence="6" type="ORF">L0P03_18070</name>
</gene>
<evidence type="ECO:0000256" key="1">
    <source>
        <dbReference type="ARBA" id="ARBA00004339"/>
    </source>
</evidence>
<keyword evidence="4" id="KW-0998">Cell outer membrane</keyword>
<dbReference type="Pfam" id="PF01464">
    <property type="entry name" value="SLT"/>
    <property type="match status" value="1"/>
</dbReference>
<dbReference type="Pfam" id="PF00497">
    <property type="entry name" value="SBP_bac_3"/>
    <property type="match status" value="1"/>
</dbReference>
<dbReference type="RefSeq" id="WP_013612331.1">
    <property type="nucleotide sequence ID" value="NZ_BAABYK010000001.1"/>
</dbReference>
<reference evidence="6" key="2">
    <citation type="submission" date="2022-01" db="EMBL/GenBank/DDBJ databases">
        <title>Collection of gut derived symbiotic bacterial strains cultured from healthy donors.</title>
        <authorList>
            <person name="Lin H."/>
            <person name="Kohout C."/>
            <person name="Waligurski E."/>
            <person name="Pamer E.G."/>
        </authorList>
    </citation>
    <scope>NUCLEOTIDE SEQUENCE</scope>
    <source>
        <strain evidence="6">DFI.1.149</strain>
    </source>
</reference>
<dbReference type="EMBL" id="JAKNDN010000044">
    <property type="protein sequence ID" value="MCG4961728.1"/>
    <property type="molecule type" value="Genomic_DNA"/>
</dbReference>
<dbReference type="GeneID" id="61275371"/>
<evidence type="ECO:0000256" key="4">
    <source>
        <dbReference type="ARBA" id="ARBA00023237"/>
    </source>
</evidence>
<dbReference type="Gene3D" id="1.10.530.10">
    <property type="match status" value="1"/>
</dbReference>
<evidence type="ECO:0000313" key="7">
    <source>
        <dbReference type="EMBL" id="RGV30311.1"/>
    </source>
</evidence>
<dbReference type="InterPro" id="IPR001638">
    <property type="entry name" value="Solute-binding_3/MltF_N"/>
</dbReference>
<dbReference type="GO" id="GO:0009279">
    <property type="term" value="C:cell outer membrane"/>
    <property type="evidence" value="ECO:0007669"/>
    <property type="project" value="UniProtKB-SubCell"/>
</dbReference>
<comment type="similarity">
    <text evidence="2">Belongs to the transglycosylase Slt family.</text>
</comment>
<evidence type="ECO:0000313" key="10">
    <source>
        <dbReference type="Proteomes" id="UP000284434"/>
    </source>
</evidence>
<name>A0A1Y3Y3U2_9BACT</name>
<feature type="domain" description="Solute-binding protein family 3/N-terminal" evidence="5">
    <location>
        <begin position="44"/>
        <end position="270"/>
    </location>
</feature>
<keyword evidence="4" id="KW-0472">Membrane</keyword>
<evidence type="ECO:0000259" key="5">
    <source>
        <dbReference type="SMART" id="SM00062"/>
    </source>
</evidence>
<dbReference type="PANTHER" id="PTHR35936">
    <property type="entry name" value="MEMBRANE-BOUND LYTIC MUREIN TRANSGLYCOSYLASE F"/>
    <property type="match status" value="1"/>
</dbReference>
<dbReference type="Proteomes" id="UP000283426">
    <property type="component" value="Unassembled WGS sequence"/>
</dbReference>
<comment type="subcellular location">
    <subcellularLocation>
        <location evidence="1">Cell outer membrane</location>
        <topology evidence="1">Peripheral membrane protein</topology>
    </subcellularLocation>
</comment>
<dbReference type="InterPro" id="IPR008258">
    <property type="entry name" value="Transglycosylase_SLT_dom_1"/>
</dbReference>
<dbReference type="Proteomes" id="UP001199750">
    <property type="component" value="Unassembled WGS sequence"/>
</dbReference>
<sequence>MTISKIAVYITLFLCFACESGKEVTPEIILPEPSSLEKILTRGSLEISTFYNTTDYYVYRGITRGFHYDLARDFAGYLGVNLRIVEVNNDIDTAIGRLQSGKYDLLAVSLTQTPERNEQLRFSKPLFQTREVLVQNKNSQPIKDMAQLDGKEIYIPKSATSYKKVLQQIQDSLNIHIYITEIEHYSYEDLLHLVETGEINYTVIDENIAQASSYSMKNLDIALKLKEDISVSWATHSDASLLSSEINNWLEEIRKNGKLNYLYKRYFGKHPAVPHNTTKYTLIKKGDISPFDKLFRKESKKLGWDWRLLAALVYTESQFDPYAESEVGAYGLMQIIPETADHFNVGNYFEPDSNVYVGTEYLHYLDRYFSSQPIDSSERLKFVLAAYNAGPGHVLDAIRLANKYGKDATLWDNNVDYYLLHKNEPEYYRDPLSKNGYCNGRQTYKYVRQVLETYNNYKNIKQ</sequence>
<accession>A0A1Y3Y3U2</accession>
<dbReference type="CDD" id="cd01009">
    <property type="entry name" value="PBP2_YfhD_N"/>
    <property type="match status" value="1"/>
</dbReference>
<dbReference type="OMA" id="YYDILTW"/>
<evidence type="ECO:0000256" key="2">
    <source>
        <dbReference type="ARBA" id="ARBA00007734"/>
    </source>
</evidence>
<comment type="caution">
    <text evidence="8">The sequence shown here is derived from an EMBL/GenBank/DDBJ whole genome shotgun (WGS) entry which is preliminary data.</text>
</comment>
<dbReference type="InterPro" id="IPR000189">
    <property type="entry name" value="Transglyc_AS"/>
</dbReference>
<proteinExistence type="inferred from homology"/>
<evidence type="ECO:0000313" key="6">
    <source>
        <dbReference type="EMBL" id="MCG4961728.1"/>
    </source>
</evidence>
<dbReference type="InterPro" id="IPR023346">
    <property type="entry name" value="Lysozyme-like_dom_sf"/>
</dbReference>
<dbReference type="Gene3D" id="3.40.190.10">
    <property type="entry name" value="Periplasmic binding protein-like II"/>
    <property type="match status" value="2"/>
</dbReference>
<dbReference type="AlphaFoldDB" id="A0A1Y3Y3U2"/>
<dbReference type="GO" id="GO:0000270">
    <property type="term" value="P:peptidoglycan metabolic process"/>
    <property type="evidence" value="ECO:0007669"/>
    <property type="project" value="InterPro"/>
</dbReference>
<dbReference type="PROSITE" id="PS00922">
    <property type="entry name" value="TRANSGLYCOSYLASE"/>
    <property type="match status" value="1"/>
</dbReference>
<dbReference type="GO" id="GO:0008933">
    <property type="term" value="F:peptidoglycan lytic transglycosylase activity"/>
    <property type="evidence" value="ECO:0007669"/>
    <property type="project" value="InterPro"/>
</dbReference>
<keyword evidence="3" id="KW-0732">Signal</keyword>
<dbReference type="SMART" id="SM00062">
    <property type="entry name" value="PBPb"/>
    <property type="match status" value="1"/>
</dbReference>
<dbReference type="SUPFAM" id="SSF53955">
    <property type="entry name" value="Lysozyme-like"/>
    <property type="match status" value="1"/>
</dbReference>
<organism evidence="8 10">
    <name type="scientific">Odoribacter splanchnicus</name>
    <dbReference type="NCBI Taxonomy" id="28118"/>
    <lineage>
        <taxon>Bacteria</taxon>
        <taxon>Pseudomonadati</taxon>
        <taxon>Bacteroidota</taxon>
        <taxon>Bacteroidia</taxon>
        <taxon>Bacteroidales</taxon>
        <taxon>Odoribacteraceae</taxon>
        <taxon>Odoribacter</taxon>
    </lineage>
</organism>
<evidence type="ECO:0000256" key="3">
    <source>
        <dbReference type="ARBA" id="ARBA00022729"/>
    </source>
</evidence>